<reference evidence="5" key="2">
    <citation type="submission" date="2020-10" db="UniProtKB">
        <authorList>
            <consortium name="WormBaseParasite"/>
        </authorList>
    </citation>
    <scope>IDENTIFICATION</scope>
</reference>
<dbReference type="PANTHER" id="PTHR10367">
    <property type="entry name" value="MRNA-CAPPING ENZYME"/>
    <property type="match status" value="1"/>
</dbReference>
<dbReference type="WBParaSite" id="Pan_g1561.t1">
    <property type="protein sequence ID" value="Pan_g1561.t1"/>
    <property type="gene ID" value="Pan_g1561"/>
</dbReference>
<evidence type="ECO:0000313" key="5">
    <source>
        <dbReference type="WBParaSite" id="Pan_g1561.t1"/>
    </source>
</evidence>
<accession>A0A7E4V211</accession>
<dbReference type="SMART" id="SM00195">
    <property type="entry name" value="DSPc"/>
    <property type="match status" value="1"/>
</dbReference>
<dbReference type="PROSITE" id="PS50056">
    <property type="entry name" value="TYR_PHOSPHATASE_2"/>
    <property type="match status" value="1"/>
</dbReference>
<dbReference type="InterPro" id="IPR000340">
    <property type="entry name" value="Dual-sp_phosphatase_cat-dom"/>
</dbReference>
<dbReference type="SUPFAM" id="SSF52799">
    <property type="entry name" value="(Phosphotyrosine protein) phosphatases II"/>
    <property type="match status" value="1"/>
</dbReference>
<feature type="domain" description="Tyrosine specific protein phosphatases" evidence="3">
    <location>
        <begin position="126"/>
        <end position="193"/>
    </location>
</feature>
<dbReference type="Pfam" id="PF00782">
    <property type="entry name" value="DSPc"/>
    <property type="match status" value="1"/>
</dbReference>
<dbReference type="GO" id="GO:0006370">
    <property type="term" value="P:7-methylguanosine mRNA capping"/>
    <property type="evidence" value="ECO:0007669"/>
    <property type="project" value="TreeGrafter"/>
</dbReference>
<dbReference type="InterPro" id="IPR020422">
    <property type="entry name" value="TYR_PHOSPHATASE_DUAL_dom"/>
</dbReference>
<keyword evidence="4" id="KW-1185">Reference proteome</keyword>
<dbReference type="InterPro" id="IPR016130">
    <property type="entry name" value="Tyr_Pase_AS"/>
</dbReference>
<evidence type="ECO:0000256" key="1">
    <source>
        <dbReference type="ARBA" id="ARBA00022801"/>
    </source>
</evidence>
<dbReference type="Proteomes" id="UP000492821">
    <property type="component" value="Unassembled WGS sequence"/>
</dbReference>
<dbReference type="InterPro" id="IPR051029">
    <property type="entry name" value="mRNA_Capping_Enz/RNA_Phosphat"/>
</dbReference>
<dbReference type="Gene3D" id="3.90.190.10">
    <property type="entry name" value="Protein tyrosine phosphatase superfamily"/>
    <property type="match status" value="1"/>
</dbReference>
<proteinExistence type="predicted"/>
<evidence type="ECO:0000259" key="3">
    <source>
        <dbReference type="PROSITE" id="PS50056"/>
    </source>
</evidence>
<dbReference type="InterPro" id="IPR000387">
    <property type="entry name" value="Tyr_Pase_dom"/>
</dbReference>
<evidence type="ECO:0000256" key="2">
    <source>
        <dbReference type="ARBA" id="ARBA00022912"/>
    </source>
</evidence>
<dbReference type="PANTHER" id="PTHR10367:SF17">
    <property type="entry name" value="MRNA-CAPPING ENZYME"/>
    <property type="match status" value="1"/>
</dbReference>
<reference evidence="4" key="1">
    <citation type="journal article" date="2013" name="Genetics">
        <title>The draft genome and transcriptome of Panagrellus redivivus are shaped by the harsh demands of a free-living lifestyle.</title>
        <authorList>
            <person name="Srinivasan J."/>
            <person name="Dillman A.R."/>
            <person name="Macchietto M.G."/>
            <person name="Heikkinen L."/>
            <person name="Lakso M."/>
            <person name="Fracchia K.M."/>
            <person name="Antoshechkin I."/>
            <person name="Mortazavi A."/>
            <person name="Wong G."/>
            <person name="Sternberg P.W."/>
        </authorList>
    </citation>
    <scope>NUCLEOTIDE SEQUENCE [LARGE SCALE GENOMIC DNA]</scope>
    <source>
        <strain evidence="4">MT8872</strain>
    </source>
</reference>
<dbReference type="InterPro" id="IPR029021">
    <property type="entry name" value="Prot-tyrosine_phosphatase-like"/>
</dbReference>
<sequence>MVAERSAFDADVYGIPRHVAMKKGLPKRWTACPNFGDVIHNTFVPMKTPLSRGYDCLLDPQHMLHPEDVFSTTFNGASEGAKVKLWINLANTERYYGKGMIANHECRYEWLPLAGYKESPSVEQTEKFVEMVSEFKRKNPNDLIAVHCTHGINRTGFMIVSYLIRETKLDLATAVKEFADARSPGIYKEEYLADLCLRFIDGYQAGDALPFTVPAHPTWD</sequence>
<dbReference type="AlphaFoldDB" id="A0A7E4V211"/>
<name>A0A7E4V211_PANRE</name>
<organism evidence="4 5">
    <name type="scientific">Panagrellus redivivus</name>
    <name type="common">Microworm</name>
    <dbReference type="NCBI Taxonomy" id="6233"/>
    <lineage>
        <taxon>Eukaryota</taxon>
        <taxon>Metazoa</taxon>
        <taxon>Ecdysozoa</taxon>
        <taxon>Nematoda</taxon>
        <taxon>Chromadorea</taxon>
        <taxon>Rhabditida</taxon>
        <taxon>Tylenchina</taxon>
        <taxon>Panagrolaimomorpha</taxon>
        <taxon>Panagrolaimoidea</taxon>
        <taxon>Panagrolaimidae</taxon>
        <taxon>Panagrellus</taxon>
    </lineage>
</organism>
<dbReference type="GO" id="GO:0004721">
    <property type="term" value="F:phosphoprotein phosphatase activity"/>
    <property type="evidence" value="ECO:0007669"/>
    <property type="project" value="UniProtKB-KW"/>
</dbReference>
<keyword evidence="2" id="KW-0904">Protein phosphatase</keyword>
<protein>
    <submittedName>
        <fullName evidence="5">TYR_PHOSPHATASE_2 domain-containing protein</fullName>
    </submittedName>
</protein>
<evidence type="ECO:0000313" key="4">
    <source>
        <dbReference type="Proteomes" id="UP000492821"/>
    </source>
</evidence>
<dbReference type="PROSITE" id="PS00383">
    <property type="entry name" value="TYR_PHOSPHATASE_1"/>
    <property type="match status" value="1"/>
</dbReference>
<keyword evidence="1" id="KW-0378">Hydrolase</keyword>
<dbReference type="GO" id="GO:0004484">
    <property type="term" value="F:mRNA guanylyltransferase activity"/>
    <property type="evidence" value="ECO:0007669"/>
    <property type="project" value="TreeGrafter"/>
</dbReference>